<evidence type="ECO:0000256" key="1">
    <source>
        <dbReference type="SAM" id="MobiDB-lite"/>
    </source>
</evidence>
<name>A0A562IIM4_MICOL</name>
<evidence type="ECO:0000313" key="2">
    <source>
        <dbReference type="EMBL" id="TWH70879.1"/>
    </source>
</evidence>
<sequence>MRRLSSINPAQPTTMPNPPMVPVMTGTDRYGYGGIRCRNSCMNAAEVVETRQRPNP</sequence>
<feature type="region of interest" description="Disordered" evidence="1">
    <location>
        <begin position="1"/>
        <end position="24"/>
    </location>
</feature>
<feature type="compositionally biased region" description="Polar residues" evidence="1">
    <location>
        <begin position="1"/>
        <end position="11"/>
    </location>
</feature>
<evidence type="ECO:0000313" key="3">
    <source>
        <dbReference type="Proteomes" id="UP000319825"/>
    </source>
</evidence>
<accession>A0A562IIM4</accession>
<comment type="caution">
    <text evidence="2">The sequence shown here is derived from an EMBL/GenBank/DDBJ whole genome shotgun (WGS) entry which is preliminary data.</text>
</comment>
<dbReference type="EMBL" id="VLKE01000001">
    <property type="protein sequence ID" value="TWH70879.1"/>
    <property type="molecule type" value="Genomic_DNA"/>
</dbReference>
<protein>
    <submittedName>
        <fullName evidence="2">Uncharacterized protein</fullName>
    </submittedName>
</protein>
<keyword evidence="3" id="KW-1185">Reference proteome</keyword>
<reference evidence="2 3" key="1">
    <citation type="submission" date="2019-07" db="EMBL/GenBank/DDBJ databases">
        <title>R&amp;d 2014.</title>
        <authorList>
            <person name="Klenk H.-P."/>
        </authorList>
    </citation>
    <scope>NUCLEOTIDE SEQUENCE [LARGE SCALE GENOMIC DNA]</scope>
    <source>
        <strain evidence="2 3">DSM 43868</strain>
    </source>
</reference>
<gene>
    <name evidence="2" type="ORF">JD77_05904</name>
</gene>
<dbReference type="AlphaFoldDB" id="A0A562IIM4"/>
<dbReference type="Proteomes" id="UP000319825">
    <property type="component" value="Unassembled WGS sequence"/>
</dbReference>
<organism evidence="2 3">
    <name type="scientific">Micromonospora olivasterospora</name>
    <dbReference type="NCBI Taxonomy" id="1880"/>
    <lineage>
        <taxon>Bacteria</taxon>
        <taxon>Bacillati</taxon>
        <taxon>Actinomycetota</taxon>
        <taxon>Actinomycetes</taxon>
        <taxon>Micromonosporales</taxon>
        <taxon>Micromonosporaceae</taxon>
        <taxon>Micromonospora</taxon>
    </lineage>
</organism>
<proteinExistence type="predicted"/>